<organism evidence="1 2">
    <name type="scientific">Jannaschia seosinensis</name>
    <dbReference type="NCBI Taxonomy" id="313367"/>
    <lineage>
        <taxon>Bacteria</taxon>
        <taxon>Pseudomonadati</taxon>
        <taxon>Pseudomonadota</taxon>
        <taxon>Alphaproteobacteria</taxon>
        <taxon>Rhodobacterales</taxon>
        <taxon>Roseobacteraceae</taxon>
        <taxon>Jannaschia</taxon>
    </lineage>
</organism>
<dbReference type="AlphaFoldDB" id="A0A0M7BGF9"/>
<evidence type="ECO:0000313" key="2">
    <source>
        <dbReference type="Proteomes" id="UP000049455"/>
    </source>
</evidence>
<protein>
    <submittedName>
        <fullName evidence="1">Uncharacterized protein</fullName>
    </submittedName>
</protein>
<proteinExistence type="predicted"/>
<dbReference type="STRING" id="313367.JSE7799_03602"/>
<reference evidence="1 2" key="1">
    <citation type="submission" date="2015-09" db="EMBL/GenBank/DDBJ databases">
        <authorList>
            <person name="Jackson K.R."/>
            <person name="Lunt B.L."/>
            <person name="Fisher J.N.B."/>
            <person name="Gardner A.V."/>
            <person name="Bailey M.E."/>
            <person name="Deus L.M."/>
            <person name="Earl A.S."/>
            <person name="Gibby P.D."/>
            <person name="Hartmann K.A."/>
            <person name="Liu J.E."/>
            <person name="Manci A.M."/>
            <person name="Nielsen D.A."/>
            <person name="Solomon M.B."/>
            <person name="Breakwell D.P."/>
            <person name="Burnett S.H."/>
            <person name="Grose J.H."/>
        </authorList>
    </citation>
    <scope>NUCLEOTIDE SEQUENCE [LARGE SCALE GENOMIC DNA]</scope>
    <source>
        <strain evidence="1 2">CECT 7799</strain>
    </source>
</reference>
<evidence type="ECO:0000313" key="1">
    <source>
        <dbReference type="EMBL" id="CUH40862.1"/>
    </source>
</evidence>
<dbReference type="Proteomes" id="UP000049455">
    <property type="component" value="Unassembled WGS sequence"/>
</dbReference>
<sequence>MKRGLLRILLTAVTTLALAGAAVFVLGGFYDLSATKQHPLWIYRKHPASAVVRLP</sequence>
<accession>A0A0M7BGF9</accession>
<gene>
    <name evidence="1" type="ORF">JSE7799_03602</name>
</gene>
<dbReference type="EMBL" id="CYPR01000237">
    <property type="protein sequence ID" value="CUH40862.1"/>
    <property type="molecule type" value="Genomic_DNA"/>
</dbReference>
<keyword evidence="2" id="KW-1185">Reference proteome</keyword>
<dbReference type="RefSeq" id="WP_186201999.1">
    <property type="nucleotide sequence ID" value="NZ_CYPR01000237.1"/>
</dbReference>
<name>A0A0M7BGF9_9RHOB</name>